<dbReference type="eggNOG" id="COG0730">
    <property type="taxonomic scope" value="Bacteria"/>
</dbReference>
<evidence type="ECO:0000313" key="8">
    <source>
        <dbReference type="Proteomes" id="UP000002601"/>
    </source>
</evidence>
<keyword evidence="2 5" id="KW-0812">Transmembrane</keyword>
<dbReference type="PANTHER" id="PTHR43701">
    <property type="entry name" value="MEMBRANE TRANSPORTER PROTEIN MJ0441-RELATED"/>
    <property type="match status" value="1"/>
</dbReference>
<evidence type="ECO:0000313" key="7">
    <source>
        <dbReference type="EMBL" id="ACS79205.1"/>
    </source>
</evidence>
<organism evidence="7 8">
    <name type="scientific">Maridesulfovibrio salexigens (strain ATCC 14822 / DSM 2638 / NCIMB 8403 / VKM B-1763)</name>
    <name type="common">Desulfovibrio salexigens</name>
    <dbReference type="NCBI Taxonomy" id="526222"/>
    <lineage>
        <taxon>Bacteria</taxon>
        <taxon>Pseudomonadati</taxon>
        <taxon>Thermodesulfobacteriota</taxon>
        <taxon>Desulfovibrionia</taxon>
        <taxon>Desulfovibrionales</taxon>
        <taxon>Desulfovibrionaceae</taxon>
        <taxon>Maridesulfovibrio</taxon>
    </lineage>
</organism>
<dbReference type="AlphaFoldDB" id="C6C142"/>
<keyword evidence="4 5" id="KW-0472">Membrane</keyword>
<dbReference type="STRING" id="526222.Desal_1142"/>
<dbReference type="KEGG" id="dsa:Desal_1142"/>
<feature type="transmembrane region" description="Helical" evidence="5">
    <location>
        <begin position="453"/>
        <end position="472"/>
    </location>
</feature>
<feature type="compositionally biased region" description="Acidic residues" evidence="6">
    <location>
        <begin position="296"/>
        <end position="306"/>
    </location>
</feature>
<evidence type="ECO:0000256" key="2">
    <source>
        <dbReference type="ARBA" id="ARBA00022692"/>
    </source>
</evidence>
<feature type="transmembrane region" description="Helical" evidence="5">
    <location>
        <begin position="152"/>
        <end position="171"/>
    </location>
</feature>
<dbReference type="HOGENOM" id="CLU_557502_0_0_7"/>
<feature type="transmembrane region" description="Helical" evidence="5">
    <location>
        <begin position="310"/>
        <end position="328"/>
    </location>
</feature>
<proteinExistence type="inferred from homology"/>
<protein>
    <recommendedName>
        <fullName evidence="5">Probable membrane transporter protein</fullName>
    </recommendedName>
</protein>
<feature type="region of interest" description="Disordered" evidence="6">
    <location>
        <begin position="274"/>
        <end position="306"/>
    </location>
</feature>
<keyword evidence="3 5" id="KW-1133">Transmembrane helix</keyword>
<evidence type="ECO:0000256" key="6">
    <source>
        <dbReference type="SAM" id="MobiDB-lite"/>
    </source>
</evidence>
<dbReference type="PANTHER" id="PTHR43701:SF12">
    <property type="entry name" value="MEMBRANE TRANSPORTER PROTEIN YTNM-RELATED"/>
    <property type="match status" value="1"/>
</dbReference>
<evidence type="ECO:0000256" key="5">
    <source>
        <dbReference type="RuleBase" id="RU363041"/>
    </source>
</evidence>
<accession>C6C142</accession>
<sequence>MKKPSGRDIFLLISAVFLLLCPLLLHAADIKIPAYIGRANNPYILPDADGPGFFQCTAIGLVTGMLSAVIGAGGGLLVVPALMTAGVSGIYAVGSEMFRLFIFSTIQSLRMGINRRIKYTLALIMTFGTVLGGLAGYTLCKKIFIADPAGNDVFISSMIALWLIIYSFIIIPDFREAAQKYALELLRKEQEKDQEQQAINTQAEAPAEQPKKEEKKKEEGEPKEGKDEQAQPQEEKPKPEPEPQFEDELYPDEEPWEIARSMRSMKLPPYIKFPSTIKDEEEDQLEPAEMRRGGEEPDLDTAEEEDKAESIPILPIFFLTVVGGFFMAMTGSGGVILTFTVMTKGFACVAALVAGTDLARLALSTGGLTMSTYGLNGFINIYCITGLVFGTITGLHIGSKSLKNILPYRVKGLVALLVVSVIINRILAIPALLRKAGASIDAGLVSTFDSSGSYILLIGAGIFGGWMFFAFLSGVYKSLQPVEAEEEKK</sequence>
<dbReference type="Proteomes" id="UP000002601">
    <property type="component" value="Chromosome"/>
</dbReference>
<feature type="transmembrane region" description="Helical" evidence="5">
    <location>
        <begin position="119"/>
        <end position="140"/>
    </location>
</feature>
<feature type="transmembrane region" description="Helical" evidence="5">
    <location>
        <begin position="51"/>
        <end position="78"/>
    </location>
</feature>
<evidence type="ECO:0000256" key="4">
    <source>
        <dbReference type="ARBA" id="ARBA00023136"/>
    </source>
</evidence>
<feature type="region of interest" description="Disordered" evidence="6">
    <location>
        <begin position="194"/>
        <end position="249"/>
    </location>
</feature>
<dbReference type="InterPro" id="IPR002781">
    <property type="entry name" value="TM_pro_TauE-like"/>
</dbReference>
<name>C6C142_MARSD</name>
<dbReference type="Pfam" id="PF01925">
    <property type="entry name" value="TauE"/>
    <property type="match status" value="1"/>
</dbReference>
<dbReference type="OrthoDB" id="5449594at2"/>
<dbReference type="EMBL" id="CP001649">
    <property type="protein sequence ID" value="ACS79205.1"/>
    <property type="molecule type" value="Genomic_DNA"/>
</dbReference>
<feature type="transmembrane region" description="Helical" evidence="5">
    <location>
        <begin position="375"/>
        <end position="398"/>
    </location>
</feature>
<gene>
    <name evidence="7" type="ordered locus">Desal_1142</name>
</gene>
<keyword evidence="5" id="KW-1003">Cell membrane</keyword>
<reference evidence="7 8" key="1">
    <citation type="submission" date="2009-06" db="EMBL/GenBank/DDBJ databases">
        <title>Complete sequence of Desulfovibrio salexigens DSM 2638.</title>
        <authorList>
            <consortium name="US DOE Joint Genome Institute"/>
            <person name="Lucas S."/>
            <person name="Copeland A."/>
            <person name="Lapidus A."/>
            <person name="Glavina del Rio T."/>
            <person name="Tice H."/>
            <person name="Bruce D."/>
            <person name="Goodwin L."/>
            <person name="Pitluck S."/>
            <person name="Munk A.C."/>
            <person name="Brettin T."/>
            <person name="Detter J.C."/>
            <person name="Han C."/>
            <person name="Tapia R."/>
            <person name="Larimer F."/>
            <person name="Land M."/>
            <person name="Hauser L."/>
            <person name="Kyrpides N."/>
            <person name="Anderson I."/>
            <person name="Wall J.D."/>
            <person name="Arkin A.P."/>
            <person name="Dehal P."/>
            <person name="Chivian D."/>
            <person name="Giles B."/>
            <person name="Hazen T.C."/>
        </authorList>
    </citation>
    <scope>NUCLEOTIDE SEQUENCE [LARGE SCALE GENOMIC DNA]</scope>
    <source>
        <strain evidence="8">ATCC 14822 / DSM 2638 / NCIMB 8403 / VKM B-1763</strain>
    </source>
</reference>
<dbReference type="GO" id="GO:0005886">
    <property type="term" value="C:plasma membrane"/>
    <property type="evidence" value="ECO:0007669"/>
    <property type="project" value="UniProtKB-SubCell"/>
</dbReference>
<keyword evidence="8" id="KW-1185">Reference proteome</keyword>
<comment type="similarity">
    <text evidence="5">Belongs to the 4-toluene sulfonate uptake permease (TSUP) (TC 2.A.102) family.</text>
</comment>
<evidence type="ECO:0000256" key="1">
    <source>
        <dbReference type="ARBA" id="ARBA00004141"/>
    </source>
</evidence>
<dbReference type="RefSeq" id="WP_015851024.1">
    <property type="nucleotide sequence ID" value="NC_012881.1"/>
</dbReference>
<evidence type="ECO:0000256" key="3">
    <source>
        <dbReference type="ARBA" id="ARBA00022989"/>
    </source>
</evidence>
<feature type="compositionally biased region" description="Basic and acidic residues" evidence="6">
    <location>
        <begin position="209"/>
        <end position="241"/>
    </location>
</feature>
<dbReference type="InterPro" id="IPR051598">
    <property type="entry name" value="TSUP/Inactive_protease-like"/>
</dbReference>
<feature type="transmembrane region" description="Helical" evidence="5">
    <location>
        <begin position="410"/>
        <end position="433"/>
    </location>
</feature>
<comment type="subcellular location">
    <subcellularLocation>
        <location evidence="5">Cell membrane</location>
        <topology evidence="5">Multi-pass membrane protein</topology>
    </subcellularLocation>
    <subcellularLocation>
        <location evidence="1">Membrane</location>
        <topology evidence="1">Multi-pass membrane protein</topology>
    </subcellularLocation>
</comment>